<sequence length="411" mass="46171">MGSDGYHPFFYKKFWDTINLDLTSFIRNIYEDKAIPASINKTLIAIIPKISEPTSISQFRPISPCNTVYKIVTKIIANRLRGFLPSRISPNQNSFLPGRGIKTNVIVVNEVLHSMKKRKGKKDLPSIELIMTCVSSVTSSVLVNGIPTENFNPSRGIRQDRKTWSPFGMGSKQVPISHLFADDILLFGETSLENILSLKDTFDTFCAFSSQTISVLKSRVLFSRNTSQNDRNLFCDATSFRETDDLSPYLGFPISSSRPSKNRVKLICDKILKKLDSWKAAILSKVGRSCLVSATLNTLPNYYMQCMLMPCSLLNSLNSSLAKFLWGKGENSRGLHLVGWDHIARPKESGGLGIRCFKALNKAHLLKLWWRTSNQEGNLAVQVLKDKYSKPNNQFRAFSAGSHLWNSMGKV</sequence>
<name>A0A803LNG9_CHEQI</name>
<dbReference type="Gramene" id="AUR62016498-RA">
    <property type="protein sequence ID" value="AUR62016498-RA:cds"/>
    <property type="gene ID" value="AUR62016498"/>
</dbReference>
<evidence type="ECO:0000313" key="2">
    <source>
        <dbReference type="Proteomes" id="UP000596660"/>
    </source>
</evidence>
<evidence type="ECO:0008006" key="3">
    <source>
        <dbReference type="Google" id="ProtNLM"/>
    </source>
</evidence>
<reference evidence="1" key="1">
    <citation type="journal article" date="2017" name="Nature">
        <title>The genome of Chenopodium quinoa.</title>
        <authorList>
            <person name="Jarvis D.E."/>
            <person name="Ho Y.S."/>
            <person name="Lightfoot D.J."/>
            <person name="Schmoeckel S.M."/>
            <person name="Li B."/>
            <person name="Borm T.J.A."/>
            <person name="Ohyanagi H."/>
            <person name="Mineta K."/>
            <person name="Michell C.T."/>
            <person name="Saber N."/>
            <person name="Kharbatia N.M."/>
            <person name="Rupper R.R."/>
            <person name="Sharp A.R."/>
            <person name="Dally N."/>
            <person name="Boughton B.A."/>
            <person name="Woo Y.H."/>
            <person name="Gao G."/>
            <person name="Schijlen E.G.W.M."/>
            <person name="Guo X."/>
            <person name="Momin A.A."/>
            <person name="Negrao S."/>
            <person name="Al-Babili S."/>
            <person name="Gehring C."/>
            <person name="Roessner U."/>
            <person name="Jung C."/>
            <person name="Murphy K."/>
            <person name="Arold S.T."/>
            <person name="Gojobori T."/>
            <person name="van der Linden C.G."/>
            <person name="van Loo E.N."/>
            <person name="Jellen E.N."/>
            <person name="Maughan P.J."/>
            <person name="Tester M."/>
        </authorList>
    </citation>
    <scope>NUCLEOTIDE SEQUENCE [LARGE SCALE GENOMIC DNA]</scope>
    <source>
        <strain evidence="1">cv. PI 614886</strain>
    </source>
</reference>
<dbReference type="OMA" id="EAEWHIV"/>
<protein>
    <recommendedName>
        <fullName evidence="3">Reverse transcriptase domain-containing protein</fullName>
    </recommendedName>
</protein>
<organism evidence="1 2">
    <name type="scientific">Chenopodium quinoa</name>
    <name type="common">Quinoa</name>
    <dbReference type="NCBI Taxonomy" id="63459"/>
    <lineage>
        <taxon>Eukaryota</taxon>
        <taxon>Viridiplantae</taxon>
        <taxon>Streptophyta</taxon>
        <taxon>Embryophyta</taxon>
        <taxon>Tracheophyta</taxon>
        <taxon>Spermatophyta</taxon>
        <taxon>Magnoliopsida</taxon>
        <taxon>eudicotyledons</taxon>
        <taxon>Gunneridae</taxon>
        <taxon>Pentapetalae</taxon>
        <taxon>Caryophyllales</taxon>
        <taxon>Chenopodiaceae</taxon>
        <taxon>Chenopodioideae</taxon>
        <taxon>Atripliceae</taxon>
        <taxon>Chenopodium</taxon>
    </lineage>
</organism>
<dbReference type="PANTHER" id="PTHR33116">
    <property type="entry name" value="REVERSE TRANSCRIPTASE ZINC-BINDING DOMAIN-CONTAINING PROTEIN-RELATED-RELATED"/>
    <property type="match status" value="1"/>
</dbReference>
<proteinExistence type="predicted"/>
<dbReference type="CDD" id="cd01650">
    <property type="entry name" value="RT_nLTR_like"/>
    <property type="match status" value="1"/>
</dbReference>
<dbReference type="PANTHER" id="PTHR33116:SF70">
    <property type="entry name" value="NON-LTR RETROELEMENT REVERSE TRANSCRIPTASE-LIKE PROTEIN"/>
    <property type="match status" value="1"/>
</dbReference>
<dbReference type="AlphaFoldDB" id="A0A803LNG9"/>
<dbReference type="Proteomes" id="UP000596660">
    <property type="component" value="Unplaced"/>
</dbReference>
<dbReference type="EnsemblPlants" id="AUR62016498-RA">
    <property type="protein sequence ID" value="AUR62016498-RA:cds"/>
    <property type="gene ID" value="AUR62016498"/>
</dbReference>
<reference evidence="1" key="2">
    <citation type="submission" date="2021-03" db="UniProtKB">
        <authorList>
            <consortium name="EnsemblPlants"/>
        </authorList>
    </citation>
    <scope>IDENTIFICATION</scope>
</reference>
<keyword evidence="2" id="KW-1185">Reference proteome</keyword>
<evidence type="ECO:0000313" key="1">
    <source>
        <dbReference type="EnsemblPlants" id="AUR62016498-RA:cds"/>
    </source>
</evidence>
<accession>A0A803LNG9</accession>